<evidence type="ECO:0000256" key="10">
    <source>
        <dbReference type="ARBA" id="ARBA00042326"/>
    </source>
</evidence>
<dbReference type="Proteomes" id="UP001333110">
    <property type="component" value="Unassembled WGS sequence"/>
</dbReference>
<evidence type="ECO:0000256" key="5">
    <source>
        <dbReference type="ARBA" id="ARBA00023212"/>
    </source>
</evidence>
<feature type="region of interest" description="Disordered" evidence="12">
    <location>
        <begin position="249"/>
        <end position="467"/>
    </location>
</feature>
<accession>A0AAN7MIC2</accession>
<organism evidence="13 14">
    <name type="scientific">Mycteria americana</name>
    <name type="common">Wood stork</name>
    <dbReference type="NCBI Taxonomy" id="33587"/>
    <lineage>
        <taxon>Eukaryota</taxon>
        <taxon>Metazoa</taxon>
        <taxon>Chordata</taxon>
        <taxon>Craniata</taxon>
        <taxon>Vertebrata</taxon>
        <taxon>Euteleostomi</taxon>
        <taxon>Archelosauria</taxon>
        <taxon>Archosauria</taxon>
        <taxon>Dinosauria</taxon>
        <taxon>Saurischia</taxon>
        <taxon>Theropoda</taxon>
        <taxon>Coelurosauria</taxon>
        <taxon>Aves</taxon>
        <taxon>Neognathae</taxon>
        <taxon>Neoaves</taxon>
        <taxon>Aequornithes</taxon>
        <taxon>Ciconiiformes</taxon>
        <taxon>Ciconiidae</taxon>
        <taxon>Mycteria</taxon>
    </lineage>
</organism>
<evidence type="ECO:0000256" key="11">
    <source>
        <dbReference type="SAM" id="Coils"/>
    </source>
</evidence>
<dbReference type="EMBL" id="JAUNZN010000043">
    <property type="protein sequence ID" value="KAK4806322.1"/>
    <property type="molecule type" value="Genomic_DNA"/>
</dbReference>
<dbReference type="InterPro" id="IPR049733">
    <property type="entry name" value="CCDC61_N"/>
</dbReference>
<keyword evidence="3" id="KW-0963">Cytoplasm</keyword>
<comment type="similarity">
    <text evidence="7">Belongs to the CCDC61 family.</text>
</comment>
<gene>
    <name evidence="13" type="ORF">QYF61_008508</name>
</gene>
<dbReference type="PANTHER" id="PTHR22691">
    <property type="entry name" value="YEAST SPT2-RELATED"/>
    <property type="match status" value="1"/>
</dbReference>
<comment type="subcellular location">
    <subcellularLocation>
        <location evidence="1">Cytoplasm</location>
        <location evidence="1">Cytoskeleton</location>
        <location evidence="1">Cilium basal body</location>
    </subcellularLocation>
    <subcellularLocation>
        <location evidence="2">Cytoplasm</location>
        <location evidence="2">Cytoskeleton</location>
        <location evidence="2">Microtubule organizing center</location>
        <location evidence="2">Centrosome</location>
        <location evidence="2">Centriolar satellite</location>
    </subcellularLocation>
</comment>
<name>A0AAN7MIC2_MYCAM</name>
<keyword evidence="5" id="KW-0206">Cytoskeleton</keyword>
<dbReference type="GO" id="GO:0036064">
    <property type="term" value="C:ciliary basal body"/>
    <property type="evidence" value="ECO:0007669"/>
    <property type="project" value="TreeGrafter"/>
</dbReference>
<evidence type="ECO:0000256" key="4">
    <source>
        <dbReference type="ARBA" id="ARBA00023054"/>
    </source>
</evidence>
<dbReference type="CDD" id="cd22284">
    <property type="entry name" value="HD_CCDC61_N"/>
    <property type="match status" value="1"/>
</dbReference>
<evidence type="ECO:0000313" key="14">
    <source>
        <dbReference type="Proteomes" id="UP001333110"/>
    </source>
</evidence>
<evidence type="ECO:0000256" key="12">
    <source>
        <dbReference type="SAM" id="MobiDB-lite"/>
    </source>
</evidence>
<feature type="compositionally biased region" description="Low complexity" evidence="12">
    <location>
        <begin position="325"/>
        <end position="358"/>
    </location>
</feature>
<reference evidence="13 14" key="1">
    <citation type="journal article" date="2023" name="J. Hered.">
        <title>Chromosome-level genome of the wood stork (Mycteria americana) provides insight into avian chromosome evolution.</title>
        <authorList>
            <person name="Flamio R. Jr."/>
            <person name="Ramstad K.M."/>
        </authorList>
    </citation>
    <scope>NUCLEOTIDE SEQUENCE [LARGE SCALE GENOMIC DNA]</scope>
    <source>
        <strain evidence="13">JAX WOST 10</strain>
    </source>
</reference>
<dbReference type="AlphaFoldDB" id="A0AAN7MIC2"/>
<feature type="compositionally biased region" description="Basic and acidic residues" evidence="12">
    <location>
        <begin position="452"/>
        <end position="461"/>
    </location>
</feature>
<dbReference type="GO" id="GO:0034451">
    <property type="term" value="C:centriolar satellite"/>
    <property type="evidence" value="ECO:0007669"/>
    <property type="project" value="UniProtKB-SubCell"/>
</dbReference>
<evidence type="ECO:0000256" key="3">
    <source>
        <dbReference type="ARBA" id="ARBA00022490"/>
    </source>
</evidence>
<evidence type="ECO:0000256" key="9">
    <source>
        <dbReference type="ARBA" id="ARBA00041518"/>
    </source>
</evidence>
<proteinExistence type="inferred from homology"/>
<comment type="caution">
    <text evidence="13">The sequence shown here is derived from an EMBL/GenBank/DDBJ whole genome shotgun (WGS) entry which is preliminary data.</text>
</comment>
<keyword evidence="6" id="KW-0966">Cell projection</keyword>
<feature type="compositionally biased region" description="Polar residues" evidence="12">
    <location>
        <begin position="421"/>
        <end position="430"/>
    </location>
</feature>
<evidence type="ECO:0000256" key="1">
    <source>
        <dbReference type="ARBA" id="ARBA00004120"/>
    </source>
</evidence>
<feature type="compositionally biased region" description="Basic residues" evidence="12">
    <location>
        <begin position="370"/>
        <end position="379"/>
    </location>
</feature>
<protein>
    <recommendedName>
        <fullName evidence="8">Centrosomal protein CCDC61</fullName>
    </recommendedName>
    <alternativeName>
        <fullName evidence="9">Coiled-coil domain-containing protein 61</fullName>
    </alternativeName>
    <alternativeName>
        <fullName evidence="10">VFL3 homolog</fullName>
    </alternativeName>
</protein>
<sequence length="486" mass="53684">MGEPRYLQADYAFRHGGHTVRLTLARSALGVEVEAPLTADQWKGEFDAAFIEELTHKTGNFKQFGVFCSMLESALTRSSDSVSLELLTYADLQTLRSRKVGGIPRPPPSAASPLSAKRYLILVYSVEFDRIHYPLPLSYAGRPDPAALRRLVRELREELAQLRARHGEDHRDAEIRRLRDELQRALEEKRAAEATVLRRATRRLEDELLREKARHQREQRQLAAELAEVKASERRLQLRVQSLTAELAACRRGSHRTPAGAAPRPQERRSPSGTRLRSASRESRGGSRGRSPSPAGPRPPRFDPTAFVRARQRRQKEAELKNQRRGAAFGSASPARSRGRSSSAESIRSRRSAVSSGSEADERSQPLPPRGKRATRARRPLSASSCNGPGAVSGHPEAWNPPSPLFGVPPCTPKVGGDTRTGATPTSSLHPQAPRPAASHKPPVGTAAGKRPGKENRHEEPSADLAEIDARLQALQEYMDRLDTRT</sequence>
<evidence type="ECO:0000313" key="13">
    <source>
        <dbReference type="EMBL" id="KAK4806322.1"/>
    </source>
</evidence>
<evidence type="ECO:0000256" key="2">
    <source>
        <dbReference type="ARBA" id="ARBA00004607"/>
    </source>
</evidence>
<evidence type="ECO:0000256" key="7">
    <source>
        <dbReference type="ARBA" id="ARBA00038217"/>
    </source>
</evidence>
<keyword evidence="4 11" id="KW-0175">Coiled coil</keyword>
<keyword evidence="14" id="KW-1185">Reference proteome</keyword>
<dbReference type="PANTHER" id="PTHR22691:SF1">
    <property type="entry name" value="CENTROSOMAL PROTEIN CCDC61"/>
    <property type="match status" value="1"/>
</dbReference>
<feature type="coiled-coil region" evidence="11">
    <location>
        <begin position="152"/>
        <end position="246"/>
    </location>
</feature>
<evidence type="ECO:0000256" key="8">
    <source>
        <dbReference type="ARBA" id="ARBA00040683"/>
    </source>
</evidence>
<evidence type="ECO:0000256" key="6">
    <source>
        <dbReference type="ARBA" id="ARBA00023273"/>
    </source>
</evidence>